<reference evidence="1" key="2">
    <citation type="submission" date="2011-02" db="EMBL/GenBank/DDBJ databases">
        <authorList>
            <person name="MacLean D."/>
        </authorList>
    </citation>
    <scope>NUCLEOTIDE SEQUENCE</scope>
</reference>
<dbReference type="HOGENOM" id="CLU_2676219_0_0_1"/>
<dbReference type="AlphaFoldDB" id="F0W8A8"/>
<evidence type="ECO:0000313" key="1">
    <source>
        <dbReference type="EMBL" id="CCA17308.1"/>
    </source>
</evidence>
<gene>
    <name evidence="1" type="primary">AlNc14C33G3002</name>
    <name evidence="1" type="ORF">ALNC14_034510</name>
</gene>
<accession>F0W8A8</accession>
<sequence>MSSENLRPSWKGTKSLNAVQQNVDPVALFSNEIQLTNIKTLTLPDVKILMTPRQLLSYRMGTLRSECTLLTYHTL</sequence>
<proteinExistence type="predicted"/>
<reference evidence="1" key="1">
    <citation type="journal article" date="2011" name="PLoS Biol.">
        <title>Gene gain and loss during evolution of obligate parasitism in the white rust pathogen of Arabidopsis thaliana.</title>
        <authorList>
            <person name="Kemen E."/>
            <person name="Gardiner A."/>
            <person name="Schultz-Larsen T."/>
            <person name="Kemen A.C."/>
            <person name="Balmuth A.L."/>
            <person name="Robert-Seilaniantz A."/>
            <person name="Bailey K."/>
            <person name="Holub E."/>
            <person name="Studholme D.J."/>
            <person name="Maclean D."/>
            <person name="Jones J.D."/>
        </authorList>
    </citation>
    <scope>NUCLEOTIDE SEQUENCE</scope>
</reference>
<dbReference type="EMBL" id="FR824078">
    <property type="protein sequence ID" value="CCA17308.1"/>
    <property type="molecule type" value="Genomic_DNA"/>
</dbReference>
<organism evidence="1">
    <name type="scientific">Albugo laibachii Nc14</name>
    <dbReference type="NCBI Taxonomy" id="890382"/>
    <lineage>
        <taxon>Eukaryota</taxon>
        <taxon>Sar</taxon>
        <taxon>Stramenopiles</taxon>
        <taxon>Oomycota</taxon>
        <taxon>Peronosporomycetes</taxon>
        <taxon>Albuginales</taxon>
        <taxon>Albuginaceae</taxon>
        <taxon>Albugo</taxon>
    </lineage>
</organism>
<protein>
    <submittedName>
        <fullName evidence="1">AlNc14C33G3002 protein</fullName>
    </submittedName>
</protein>
<name>F0W8A8_9STRA</name>